<keyword evidence="4" id="KW-0963">Cytoplasm</keyword>
<evidence type="ECO:0000313" key="7">
    <source>
        <dbReference type="Proteomes" id="UP001500074"/>
    </source>
</evidence>
<evidence type="ECO:0000256" key="2">
    <source>
        <dbReference type="ARBA" id="ARBA00008657"/>
    </source>
</evidence>
<evidence type="ECO:0000256" key="5">
    <source>
        <dbReference type="ARBA" id="ARBA00023172"/>
    </source>
</evidence>
<dbReference type="NCBIfam" id="NF001464">
    <property type="entry name" value="PRK00321.1-5"/>
    <property type="match status" value="1"/>
</dbReference>
<gene>
    <name evidence="6" type="primary">rdgC</name>
    <name evidence="6" type="ORF">GCM10023342_11840</name>
</gene>
<reference evidence="7" key="1">
    <citation type="journal article" date="2019" name="Int. J. Syst. Evol. Microbiol.">
        <title>The Global Catalogue of Microorganisms (GCM) 10K type strain sequencing project: providing services to taxonomists for standard genome sequencing and annotation.</title>
        <authorList>
            <consortium name="The Broad Institute Genomics Platform"/>
            <consortium name="The Broad Institute Genome Sequencing Center for Infectious Disease"/>
            <person name="Wu L."/>
            <person name="Ma J."/>
        </authorList>
    </citation>
    <scope>NUCLEOTIDE SEQUENCE [LARGE SCALE GENOMIC DNA]</scope>
    <source>
        <strain evidence="7">JCM 18472</strain>
    </source>
</reference>
<dbReference type="PANTHER" id="PTHR38103">
    <property type="entry name" value="RECOMBINATION-ASSOCIATED PROTEIN RDGC"/>
    <property type="match status" value="1"/>
</dbReference>
<dbReference type="Pfam" id="PF04381">
    <property type="entry name" value="RdgC"/>
    <property type="match status" value="1"/>
</dbReference>
<comment type="caution">
    <text evidence="6">The sequence shown here is derived from an EMBL/GenBank/DDBJ whole genome shotgun (WGS) entry which is preliminary data.</text>
</comment>
<dbReference type="PANTHER" id="PTHR38103:SF1">
    <property type="entry name" value="RECOMBINATION-ASSOCIATED PROTEIN RDGC"/>
    <property type="match status" value="1"/>
</dbReference>
<dbReference type="InterPro" id="IPR007476">
    <property type="entry name" value="RdgC"/>
</dbReference>
<dbReference type="EMBL" id="BAABKI010000013">
    <property type="protein sequence ID" value="GAA5173386.1"/>
    <property type="molecule type" value="Genomic_DNA"/>
</dbReference>
<name>A0ABP9RA52_9GAMM</name>
<evidence type="ECO:0000256" key="4">
    <source>
        <dbReference type="ARBA" id="ARBA00022490"/>
    </source>
</evidence>
<sequence length="309" mass="34489">MWFKHLHLYRVHDAPPLTSDEMTTALDAQAFRPLGGSEARRLGWSAPAGRAGVQLQHELHGHRLLSALRQERLLPASVVREEVDSRAAEQEAHEGRPLRRQEKQALKEQVYEEFLPRAFVRTQRFDLWWDTQRQLIGVNASSRARAEDILDLLRQTLGSLKVTPLATRTTPTRAMTEWLTQPDNRPAALELGDQVELKATSGDESVLRGRQVDLDGEEIQTVLAAGRQATRLALTIDEAVSLVLHDDLAIKSLRFADAVLDEAAQVEDDDDPTLRLEADFALMTQVLSNAIEQLIDWLGGEANPAAPTP</sequence>
<proteinExistence type="inferred from homology"/>
<evidence type="ECO:0000256" key="1">
    <source>
        <dbReference type="ARBA" id="ARBA00004453"/>
    </source>
</evidence>
<protein>
    <recommendedName>
        <fullName evidence="3">Recombination-associated protein RdgC</fullName>
    </recommendedName>
</protein>
<comment type="similarity">
    <text evidence="2">Belongs to the RdgC family.</text>
</comment>
<comment type="subcellular location">
    <subcellularLocation>
        <location evidence="1">Cytoplasm</location>
        <location evidence="1">Nucleoid</location>
    </subcellularLocation>
</comment>
<keyword evidence="7" id="KW-1185">Reference proteome</keyword>
<evidence type="ECO:0000256" key="3">
    <source>
        <dbReference type="ARBA" id="ARBA00022296"/>
    </source>
</evidence>
<keyword evidence="5" id="KW-0233">DNA recombination</keyword>
<dbReference type="Proteomes" id="UP001500074">
    <property type="component" value="Unassembled WGS sequence"/>
</dbReference>
<accession>A0ABP9RA52</accession>
<evidence type="ECO:0000313" key="6">
    <source>
        <dbReference type="EMBL" id="GAA5173386.1"/>
    </source>
</evidence>
<organism evidence="6 7">
    <name type="scientific">Modicisalibacter zincidurans</name>
    <dbReference type="NCBI Taxonomy" id="1178777"/>
    <lineage>
        <taxon>Bacteria</taxon>
        <taxon>Pseudomonadati</taxon>
        <taxon>Pseudomonadota</taxon>
        <taxon>Gammaproteobacteria</taxon>
        <taxon>Oceanospirillales</taxon>
        <taxon>Halomonadaceae</taxon>
        <taxon>Modicisalibacter</taxon>
    </lineage>
</organism>
<dbReference type="RefSeq" id="WP_031383042.1">
    <property type="nucleotide sequence ID" value="NZ_BAABKI010000013.1"/>
</dbReference>